<sequence>MNGEYETKAFLPNDPWCHSRGVDGIGGDGGDGSGGGGSLWAIYGDGDDRQRDIRKPDSGGSSATLLEKSRVAEACYKSDCGAKKCFFTSTDDNDYDNDYDDYDDDQRDFMILIKDPRGWSAATLKRRRRRDDGGNIREKEKEIQATFFKPKNAHKN</sequence>
<gene>
    <name evidence="2" type="ORF">HZH66_000588</name>
</gene>
<dbReference type="EMBL" id="JACSEA010000001">
    <property type="protein sequence ID" value="KAF7411692.1"/>
    <property type="molecule type" value="Genomic_DNA"/>
</dbReference>
<feature type="compositionally biased region" description="Basic and acidic residues" evidence="1">
    <location>
        <begin position="46"/>
        <end position="57"/>
    </location>
</feature>
<feature type="region of interest" description="Disordered" evidence="1">
    <location>
        <begin position="1"/>
        <end position="64"/>
    </location>
</feature>
<feature type="compositionally biased region" description="Basic and acidic residues" evidence="1">
    <location>
        <begin position="130"/>
        <end position="143"/>
    </location>
</feature>
<feature type="region of interest" description="Disordered" evidence="1">
    <location>
        <begin position="124"/>
        <end position="156"/>
    </location>
</feature>
<dbReference type="AlphaFoldDB" id="A0A834NJH3"/>
<name>A0A834NJH3_VESVU</name>
<keyword evidence="3" id="KW-1185">Reference proteome</keyword>
<reference evidence="2" key="1">
    <citation type="journal article" date="2020" name="G3 (Bethesda)">
        <title>High-Quality Assemblies for Three Invasive Social Wasps from the &lt;i&gt;Vespula&lt;/i&gt; Genus.</title>
        <authorList>
            <person name="Harrop T.W.R."/>
            <person name="Guhlin J."/>
            <person name="McLaughlin G.M."/>
            <person name="Permina E."/>
            <person name="Stockwell P."/>
            <person name="Gilligan J."/>
            <person name="Le Lec M.F."/>
            <person name="Gruber M.A.M."/>
            <person name="Quinn O."/>
            <person name="Lovegrove M."/>
            <person name="Duncan E.J."/>
            <person name="Remnant E.J."/>
            <person name="Van Eeckhoven J."/>
            <person name="Graham B."/>
            <person name="Knapp R.A."/>
            <person name="Langford K.W."/>
            <person name="Kronenberg Z."/>
            <person name="Press M.O."/>
            <person name="Eacker S.M."/>
            <person name="Wilson-Rankin E.E."/>
            <person name="Purcell J."/>
            <person name="Lester P.J."/>
            <person name="Dearden P.K."/>
        </authorList>
    </citation>
    <scope>NUCLEOTIDE SEQUENCE</scope>
    <source>
        <strain evidence="2">Marl-1</strain>
    </source>
</reference>
<organism evidence="2 3">
    <name type="scientific">Vespula vulgaris</name>
    <name type="common">Yellow jacket</name>
    <name type="synonym">Wasp</name>
    <dbReference type="NCBI Taxonomy" id="7454"/>
    <lineage>
        <taxon>Eukaryota</taxon>
        <taxon>Metazoa</taxon>
        <taxon>Ecdysozoa</taxon>
        <taxon>Arthropoda</taxon>
        <taxon>Hexapoda</taxon>
        <taxon>Insecta</taxon>
        <taxon>Pterygota</taxon>
        <taxon>Neoptera</taxon>
        <taxon>Endopterygota</taxon>
        <taxon>Hymenoptera</taxon>
        <taxon>Apocrita</taxon>
        <taxon>Aculeata</taxon>
        <taxon>Vespoidea</taxon>
        <taxon>Vespidae</taxon>
        <taxon>Vespinae</taxon>
        <taxon>Vespula</taxon>
    </lineage>
</organism>
<accession>A0A834NJH3</accession>
<evidence type="ECO:0000313" key="3">
    <source>
        <dbReference type="Proteomes" id="UP000614350"/>
    </source>
</evidence>
<evidence type="ECO:0000256" key="1">
    <source>
        <dbReference type="SAM" id="MobiDB-lite"/>
    </source>
</evidence>
<dbReference type="Proteomes" id="UP000614350">
    <property type="component" value="Unassembled WGS sequence"/>
</dbReference>
<comment type="caution">
    <text evidence="2">The sequence shown here is derived from an EMBL/GenBank/DDBJ whole genome shotgun (WGS) entry which is preliminary data.</text>
</comment>
<evidence type="ECO:0000313" key="2">
    <source>
        <dbReference type="EMBL" id="KAF7411692.1"/>
    </source>
</evidence>
<protein>
    <submittedName>
        <fullName evidence="2">Uncharacterized protein</fullName>
    </submittedName>
</protein>
<feature type="compositionally biased region" description="Gly residues" evidence="1">
    <location>
        <begin position="23"/>
        <end position="38"/>
    </location>
</feature>
<proteinExistence type="predicted"/>